<evidence type="ECO:0000313" key="1">
    <source>
        <dbReference type="EMBL" id="AQP51347.1"/>
    </source>
</evidence>
<keyword evidence="2" id="KW-1185">Reference proteome</keyword>
<organism evidence="1 2">
    <name type="scientific">Tessaracoccus flavescens</name>
    <dbReference type="NCBI Taxonomy" id="399497"/>
    <lineage>
        <taxon>Bacteria</taxon>
        <taxon>Bacillati</taxon>
        <taxon>Actinomycetota</taxon>
        <taxon>Actinomycetes</taxon>
        <taxon>Propionibacteriales</taxon>
        <taxon>Propionibacteriaceae</taxon>
        <taxon>Tessaracoccus</taxon>
    </lineage>
</organism>
<dbReference type="KEGG" id="tfa:BW733_11405"/>
<sequence length="250" mass="27129">MLLGLFADSFAIFAESVFSSPAYPLERIHGLLDAHERFVRDNGFTLQPVVNSRALLAARVGDLASLESLLADSLELLPPEGARVGLPELRAVLAVGRSDETTAKALLEALPESVTHAGDDIGRNVDIFRAPLLRREGRGADAAAIAERVFEEVERDPEEVAYYTPLAYFVSAMDASDQFDALLEPLEEAVRDGMPITWESLAAIAGVLLRRDPSGRHGKALLAEATAHAEALDRRNGNTAASDQMRELWL</sequence>
<dbReference type="EMBL" id="CP019607">
    <property type="protein sequence ID" value="AQP51347.1"/>
    <property type="molecule type" value="Genomic_DNA"/>
</dbReference>
<proteinExistence type="predicted"/>
<dbReference type="Proteomes" id="UP000188235">
    <property type="component" value="Chromosome"/>
</dbReference>
<dbReference type="AlphaFoldDB" id="A0A1Q2CYZ8"/>
<dbReference type="RefSeq" id="WP_077350563.1">
    <property type="nucleotide sequence ID" value="NZ_CP019607.1"/>
</dbReference>
<evidence type="ECO:0000313" key="2">
    <source>
        <dbReference type="Proteomes" id="UP000188235"/>
    </source>
</evidence>
<protein>
    <submittedName>
        <fullName evidence="1">Uncharacterized protein</fullName>
    </submittedName>
</protein>
<accession>A0A1Q2CYZ8</accession>
<gene>
    <name evidence="1" type="ORF">BW733_11405</name>
</gene>
<name>A0A1Q2CYZ8_9ACTN</name>
<dbReference type="OrthoDB" id="5096051at2"/>
<reference evidence="1 2" key="1">
    <citation type="journal article" date="2008" name="Int. J. Syst. Evol. Microbiol.">
        <title>Tessaracoccus flavescens sp. nov., isolated from marine sediment.</title>
        <authorList>
            <person name="Lee D.W."/>
            <person name="Lee S.D."/>
        </authorList>
    </citation>
    <scope>NUCLEOTIDE SEQUENCE [LARGE SCALE GENOMIC DNA]</scope>
    <source>
        <strain evidence="1 2">SST-39T</strain>
    </source>
</reference>
<dbReference type="STRING" id="399497.BW733_11405"/>